<comment type="caution">
    <text evidence="1">The sequence shown here is derived from an EMBL/GenBank/DDBJ whole genome shotgun (WGS) entry which is preliminary data.</text>
</comment>
<reference evidence="1" key="1">
    <citation type="journal article" date="2023" name="G3 (Bethesda)">
        <title>A reference genome for the long-term kleptoplast-retaining sea slug Elysia crispata morphotype clarki.</title>
        <authorList>
            <person name="Eastman K.E."/>
            <person name="Pendleton A.L."/>
            <person name="Shaikh M.A."/>
            <person name="Suttiyut T."/>
            <person name="Ogas R."/>
            <person name="Tomko P."/>
            <person name="Gavelis G."/>
            <person name="Widhalm J.R."/>
            <person name="Wisecaver J.H."/>
        </authorList>
    </citation>
    <scope>NUCLEOTIDE SEQUENCE</scope>
    <source>
        <strain evidence="1">ECLA1</strain>
    </source>
</reference>
<evidence type="ECO:0000313" key="1">
    <source>
        <dbReference type="EMBL" id="KAK3790003.1"/>
    </source>
</evidence>
<sequence length="75" mass="8664">MADEFITWSTNDYSLKTRNSAPLAKAAGESERGCDALHLIETMASFNSLYEDLYFLRRTSFFPHLRPRQRRSSST</sequence>
<protein>
    <submittedName>
        <fullName evidence="1">Uncharacterized protein</fullName>
    </submittedName>
</protein>
<organism evidence="1 2">
    <name type="scientific">Elysia crispata</name>
    <name type="common">lettuce slug</name>
    <dbReference type="NCBI Taxonomy" id="231223"/>
    <lineage>
        <taxon>Eukaryota</taxon>
        <taxon>Metazoa</taxon>
        <taxon>Spiralia</taxon>
        <taxon>Lophotrochozoa</taxon>
        <taxon>Mollusca</taxon>
        <taxon>Gastropoda</taxon>
        <taxon>Heterobranchia</taxon>
        <taxon>Euthyneura</taxon>
        <taxon>Panpulmonata</taxon>
        <taxon>Sacoglossa</taxon>
        <taxon>Placobranchoidea</taxon>
        <taxon>Plakobranchidae</taxon>
        <taxon>Elysia</taxon>
    </lineage>
</organism>
<dbReference type="EMBL" id="JAWDGP010001594">
    <property type="protein sequence ID" value="KAK3790003.1"/>
    <property type="molecule type" value="Genomic_DNA"/>
</dbReference>
<proteinExistence type="predicted"/>
<keyword evidence="2" id="KW-1185">Reference proteome</keyword>
<evidence type="ECO:0000313" key="2">
    <source>
        <dbReference type="Proteomes" id="UP001283361"/>
    </source>
</evidence>
<gene>
    <name evidence="1" type="ORF">RRG08_055286</name>
</gene>
<name>A0AAE1E231_9GAST</name>
<accession>A0AAE1E231</accession>
<dbReference type="Proteomes" id="UP001283361">
    <property type="component" value="Unassembled WGS sequence"/>
</dbReference>
<dbReference type="AlphaFoldDB" id="A0AAE1E231"/>